<evidence type="ECO:0000256" key="2">
    <source>
        <dbReference type="ARBA" id="ARBA00023002"/>
    </source>
</evidence>
<reference evidence="4 5" key="1">
    <citation type="submission" date="2015-07" db="EMBL/GenBank/DDBJ databases">
        <title>Comparative genomics of the Sigatoka disease complex on banana suggests a link between parallel evolutionary changes in Pseudocercospora fijiensis and Pseudocercospora eumusae and increased virulence on the banana host.</title>
        <authorList>
            <person name="Chang T.-C."/>
            <person name="Salvucci A."/>
            <person name="Crous P.W."/>
            <person name="Stergiopoulos I."/>
        </authorList>
    </citation>
    <scope>NUCLEOTIDE SEQUENCE [LARGE SCALE GENOMIC DNA]</scope>
    <source>
        <strain evidence="4 5">CBS 114824</strain>
    </source>
</reference>
<dbReference type="GO" id="GO:0016491">
    <property type="term" value="F:oxidoreductase activity"/>
    <property type="evidence" value="ECO:0007669"/>
    <property type="project" value="UniProtKB-KW"/>
</dbReference>
<name>A0A139GXZ8_9PEZI</name>
<keyword evidence="5" id="KW-1185">Reference proteome</keyword>
<evidence type="ECO:0000313" key="5">
    <source>
        <dbReference type="Proteomes" id="UP000070133"/>
    </source>
</evidence>
<dbReference type="Pfam" id="PF01565">
    <property type="entry name" value="FAD_binding_4"/>
    <property type="match status" value="1"/>
</dbReference>
<dbReference type="InterPro" id="IPR050432">
    <property type="entry name" value="FAD-linked_Oxidoreductases_BP"/>
</dbReference>
<dbReference type="Gene3D" id="3.30.465.10">
    <property type="match status" value="2"/>
</dbReference>
<gene>
    <name evidence="4" type="ORF">AC578_143</name>
</gene>
<proteinExistence type="inferred from homology"/>
<evidence type="ECO:0000256" key="1">
    <source>
        <dbReference type="ARBA" id="ARBA00005466"/>
    </source>
</evidence>
<keyword evidence="2" id="KW-0560">Oxidoreductase</keyword>
<dbReference type="InterPro" id="IPR036318">
    <property type="entry name" value="FAD-bd_PCMH-like_sf"/>
</dbReference>
<evidence type="ECO:0000259" key="3">
    <source>
        <dbReference type="PROSITE" id="PS51387"/>
    </source>
</evidence>
<sequence>MAPYFANASCDPFTERSSRCEYGTYVRYAVDVGSAEQVAATLEFAKSKNIRVVIRNTGHDWNGKSTGAGAVAIWTHHLKDIQVFDYHDEHYTGKAMKMGAGVQAFEAYAAAHEHNVVVLGGECPTVGLAGGYTQGGGHSALSSKYGLSADQVLAWEVVDGTGRHLIATRDNDYRDLYWAISGGGGGTYAVVLSVTVKVHPDTTTSGAKLRFSSNEISKDIYWNAIEAYHIALPNLVDEGIVSVAQFDHESFAINPMTGPGLSSEKMQKLLQPYLTTLHTLGITYTLDLQEFPTYFEEFHTMFSPIGTASFQYGSRIISRASLRQNLTAITTAFRHAAEHNCSFFSVASNVSSSIAGNPENSVNPIWRTAILHAVIQTPWDPLASWTSMVARAEEMTWKHVKAFEAVTPGSGVYVNEADPNDPLWKENYYGVNYARLLRIKDQYDPEGVFYALTAVGADRWGEKGDGRLCRKSTTTITTTTTLKGFGWRMDL</sequence>
<dbReference type="InterPro" id="IPR006094">
    <property type="entry name" value="Oxid_FAD_bind_N"/>
</dbReference>
<comment type="similarity">
    <text evidence="1">Belongs to the oxygen-dependent FAD-linked oxidoreductase family.</text>
</comment>
<feature type="domain" description="FAD-binding PCMH-type" evidence="3">
    <location>
        <begin position="18"/>
        <end position="201"/>
    </location>
</feature>
<organism evidence="4 5">
    <name type="scientific">Pseudocercospora eumusae</name>
    <dbReference type="NCBI Taxonomy" id="321146"/>
    <lineage>
        <taxon>Eukaryota</taxon>
        <taxon>Fungi</taxon>
        <taxon>Dikarya</taxon>
        <taxon>Ascomycota</taxon>
        <taxon>Pezizomycotina</taxon>
        <taxon>Dothideomycetes</taxon>
        <taxon>Dothideomycetidae</taxon>
        <taxon>Mycosphaerellales</taxon>
        <taxon>Mycosphaerellaceae</taxon>
        <taxon>Pseudocercospora</taxon>
    </lineage>
</organism>
<accession>A0A139GXZ8</accession>
<dbReference type="STRING" id="321146.A0A139GXZ8"/>
<dbReference type="OrthoDB" id="9983560at2759"/>
<dbReference type="InterPro" id="IPR016169">
    <property type="entry name" value="FAD-bd_PCMH_sub2"/>
</dbReference>
<dbReference type="PANTHER" id="PTHR13878">
    <property type="entry name" value="GULONOLACTONE OXIDASE"/>
    <property type="match status" value="1"/>
</dbReference>
<comment type="caution">
    <text evidence="4">The sequence shown here is derived from an EMBL/GenBank/DDBJ whole genome shotgun (WGS) entry which is preliminary data.</text>
</comment>
<dbReference type="InterPro" id="IPR012951">
    <property type="entry name" value="BBE"/>
</dbReference>
<dbReference type="Proteomes" id="UP000070133">
    <property type="component" value="Unassembled WGS sequence"/>
</dbReference>
<dbReference type="PROSITE" id="PS51387">
    <property type="entry name" value="FAD_PCMH"/>
    <property type="match status" value="1"/>
</dbReference>
<dbReference type="PANTHER" id="PTHR13878:SF91">
    <property type="entry name" value="FAD BINDING DOMAIN PROTEIN (AFU_ORTHOLOGUE AFUA_6G12070)-RELATED"/>
    <property type="match status" value="1"/>
</dbReference>
<dbReference type="EMBL" id="LFZN01000238">
    <property type="protein sequence ID" value="KXS95039.1"/>
    <property type="molecule type" value="Genomic_DNA"/>
</dbReference>
<dbReference type="SUPFAM" id="SSF56176">
    <property type="entry name" value="FAD-binding/transporter-associated domain-like"/>
    <property type="match status" value="1"/>
</dbReference>
<dbReference type="GO" id="GO:0071949">
    <property type="term" value="F:FAD binding"/>
    <property type="evidence" value="ECO:0007669"/>
    <property type="project" value="InterPro"/>
</dbReference>
<dbReference type="Pfam" id="PF08031">
    <property type="entry name" value="BBE"/>
    <property type="match status" value="1"/>
</dbReference>
<protein>
    <recommendedName>
        <fullName evidence="3">FAD-binding PCMH-type domain-containing protein</fullName>
    </recommendedName>
</protein>
<dbReference type="AlphaFoldDB" id="A0A139GXZ8"/>
<dbReference type="InterPro" id="IPR016166">
    <property type="entry name" value="FAD-bd_PCMH"/>
</dbReference>
<evidence type="ECO:0000313" key="4">
    <source>
        <dbReference type="EMBL" id="KXS95039.1"/>
    </source>
</evidence>